<keyword evidence="12" id="KW-1185">Reference proteome</keyword>
<dbReference type="OrthoDB" id="9800307at2"/>
<keyword evidence="9" id="KW-0460">Magnesium</keyword>
<gene>
    <name evidence="11" type="ORF">DBV39_17840</name>
</gene>
<keyword evidence="7" id="KW-0547">Nucleotide-binding</keyword>
<dbReference type="KEGG" id="boz:DBV39_17840"/>
<evidence type="ECO:0000313" key="11">
    <source>
        <dbReference type="EMBL" id="AWB35292.1"/>
    </source>
</evidence>
<dbReference type="GO" id="GO:0005737">
    <property type="term" value="C:cytoplasm"/>
    <property type="evidence" value="ECO:0007669"/>
    <property type="project" value="UniProtKB-SubCell"/>
</dbReference>
<dbReference type="GO" id="GO:0002949">
    <property type="term" value="P:tRNA threonylcarbamoyladenosine modification"/>
    <property type="evidence" value="ECO:0007669"/>
    <property type="project" value="InterPro"/>
</dbReference>
<dbReference type="Proteomes" id="UP000244571">
    <property type="component" value="Chromosome"/>
</dbReference>
<keyword evidence="8" id="KW-0067">ATP-binding</keyword>
<evidence type="ECO:0000256" key="9">
    <source>
        <dbReference type="ARBA" id="ARBA00022842"/>
    </source>
</evidence>
<keyword evidence="4" id="KW-0963">Cytoplasm</keyword>
<protein>
    <recommendedName>
        <fullName evidence="3">tRNA threonylcarbamoyladenosine biosynthesis protein TsaE</fullName>
    </recommendedName>
    <alternativeName>
        <fullName evidence="10">t(6)A37 threonylcarbamoyladenosine biosynthesis protein TsaE</fullName>
    </alternativeName>
</protein>
<evidence type="ECO:0000256" key="1">
    <source>
        <dbReference type="ARBA" id="ARBA00004496"/>
    </source>
</evidence>
<sequence length="169" mass="18812">MTTHHLKLNLQDETATERLAQKLASTILQDHASAPVQSDQAAAVIHLSGDLGAGKTTFARAFLRQCGVTGRIKSPTFALLEAYNVSSLNFYHIDFYRFSDPREWADAGFRDLFQPDSVVLIEWPEKADGTLPTADVLIQLDDHDPGRIAVLEARTPRGTRWLNKLQTNP</sequence>
<dbReference type="Pfam" id="PF02367">
    <property type="entry name" value="TsaE"/>
    <property type="match status" value="1"/>
</dbReference>
<proteinExistence type="inferred from homology"/>
<dbReference type="EMBL" id="CP028901">
    <property type="protein sequence ID" value="AWB35292.1"/>
    <property type="molecule type" value="Genomic_DNA"/>
</dbReference>
<evidence type="ECO:0000313" key="12">
    <source>
        <dbReference type="Proteomes" id="UP000244571"/>
    </source>
</evidence>
<dbReference type="InterPro" id="IPR027417">
    <property type="entry name" value="P-loop_NTPase"/>
</dbReference>
<dbReference type="GO" id="GO:0046872">
    <property type="term" value="F:metal ion binding"/>
    <property type="evidence" value="ECO:0007669"/>
    <property type="project" value="UniProtKB-KW"/>
</dbReference>
<comment type="subcellular location">
    <subcellularLocation>
        <location evidence="1">Cytoplasm</location>
    </subcellularLocation>
</comment>
<organism evidence="11 12">
    <name type="scientific">Orrella marina</name>
    <dbReference type="NCBI Taxonomy" id="2163011"/>
    <lineage>
        <taxon>Bacteria</taxon>
        <taxon>Pseudomonadati</taxon>
        <taxon>Pseudomonadota</taxon>
        <taxon>Betaproteobacteria</taxon>
        <taxon>Burkholderiales</taxon>
        <taxon>Alcaligenaceae</taxon>
        <taxon>Orrella</taxon>
    </lineage>
</organism>
<evidence type="ECO:0000256" key="2">
    <source>
        <dbReference type="ARBA" id="ARBA00007599"/>
    </source>
</evidence>
<evidence type="ECO:0000256" key="6">
    <source>
        <dbReference type="ARBA" id="ARBA00022723"/>
    </source>
</evidence>
<evidence type="ECO:0000256" key="10">
    <source>
        <dbReference type="ARBA" id="ARBA00032441"/>
    </source>
</evidence>
<dbReference type="NCBIfam" id="TIGR00150">
    <property type="entry name" value="T6A_YjeE"/>
    <property type="match status" value="1"/>
</dbReference>
<name>A0A2R4XNA4_9BURK</name>
<comment type="similarity">
    <text evidence="2">Belongs to the TsaE family.</text>
</comment>
<dbReference type="RefSeq" id="WP_108622731.1">
    <property type="nucleotide sequence ID" value="NZ_CP028901.1"/>
</dbReference>
<dbReference type="GO" id="GO:0005524">
    <property type="term" value="F:ATP binding"/>
    <property type="evidence" value="ECO:0007669"/>
    <property type="project" value="UniProtKB-KW"/>
</dbReference>
<accession>A0A2R4XNA4</accession>
<dbReference type="SUPFAM" id="SSF52540">
    <property type="entry name" value="P-loop containing nucleoside triphosphate hydrolases"/>
    <property type="match status" value="1"/>
</dbReference>
<keyword evidence="5" id="KW-0819">tRNA processing</keyword>
<dbReference type="InterPro" id="IPR003442">
    <property type="entry name" value="T6A_TsaE"/>
</dbReference>
<dbReference type="GO" id="GO:0016740">
    <property type="term" value="F:transferase activity"/>
    <property type="evidence" value="ECO:0007669"/>
    <property type="project" value="UniProtKB-KW"/>
</dbReference>
<evidence type="ECO:0000256" key="4">
    <source>
        <dbReference type="ARBA" id="ARBA00022490"/>
    </source>
</evidence>
<keyword evidence="11" id="KW-0808">Transferase</keyword>
<evidence type="ECO:0000256" key="8">
    <source>
        <dbReference type="ARBA" id="ARBA00022840"/>
    </source>
</evidence>
<dbReference type="AlphaFoldDB" id="A0A2R4XNA4"/>
<evidence type="ECO:0000256" key="5">
    <source>
        <dbReference type="ARBA" id="ARBA00022694"/>
    </source>
</evidence>
<dbReference type="PANTHER" id="PTHR33540">
    <property type="entry name" value="TRNA THREONYLCARBAMOYLADENOSINE BIOSYNTHESIS PROTEIN TSAE"/>
    <property type="match status" value="1"/>
</dbReference>
<reference evidence="11 12" key="1">
    <citation type="submission" date="2018-04" db="EMBL/GenBank/DDBJ databases">
        <title>Bordetella sp. HZ20 isolated from seawater.</title>
        <authorList>
            <person name="Sun C."/>
        </authorList>
    </citation>
    <scope>NUCLEOTIDE SEQUENCE [LARGE SCALE GENOMIC DNA]</scope>
    <source>
        <strain evidence="11 12">HZ20</strain>
    </source>
</reference>
<dbReference type="PANTHER" id="PTHR33540:SF2">
    <property type="entry name" value="TRNA THREONYLCARBAMOYLADENOSINE BIOSYNTHESIS PROTEIN TSAE"/>
    <property type="match status" value="1"/>
</dbReference>
<keyword evidence="6" id="KW-0479">Metal-binding</keyword>
<evidence type="ECO:0000256" key="7">
    <source>
        <dbReference type="ARBA" id="ARBA00022741"/>
    </source>
</evidence>
<evidence type="ECO:0000256" key="3">
    <source>
        <dbReference type="ARBA" id="ARBA00019010"/>
    </source>
</evidence>
<dbReference type="Gene3D" id="3.40.50.300">
    <property type="entry name" value="P-loop containing nucleotide triphosphate hydrolases"/>
    <property type="match status" value="1"/>
</dbReference>